<gene>
    <name evidence="2" type="ORF">M9Y10_027833</name>
</gene>
<name>A0ABR2H587_9EUKA</name>
<protein>
    <submittedName>
        <fullName evidence="2">Uncharacterized protein</fullName>
    </submittedName>
</protein>
<proteinExistence type="predicted"/>
<feature type="transmembrane region" description="Helical" evidence="1">
    <location>
        <begin position="12"/>
        <end position="37"/>
    </location>
</feature>
<evidence type="ECO:0000256" key="1">
    <source>
        <dbReference type="SAM" id="Phobius"/>
    </source>
</evidence>
<sequence>MKEFINSLEVKVIKLVDLMILKLLASHVLMLLLYYLFQHAGILFGSCKMEKHFVLVPTTMEKSYQRCQKKTSKKTPKLNLKTKTVNHENSSLLFVVTITLFSKYQGKLAAILPNLFILVQWKTQFF</sequence>
<keyword evidence="3" id="KW-1185">Reference proteome</keyword>
<dbReference type="Proteomes" id="UP001470230">
    <property type="component" value="Unassembled WGS sequence"/>
</dbReference>
<comment type="caution">
    <text evidence="2">The sequence shown here is derived from an EMBL/GenBank/DDBJ whole genome shotgun (WGS) entry which is preliminary data.</text>
</comment>
<evidence type="ECO:0000313" key="3">
    <source>
        <dbReference type="Proteomes" id="UP001470230"/>
    </source>
</evidence>
<dbReference type="EMBL" id="JAPFFF010000043">
    <property type="protein sequence ID" value="KAK8840996.1"/>
    <property type="molecule type" value="Genomic_DNA"/>
</dbReference>
<keyword evidence="1" id="KW-1133">Transmembrane helix</keyword>
<organism evidence="2 3">
    <name type="scientific">Tritrichomonas musculus</name>
    <dbReference type="NCBI Taxonomy" id="1915356"/>
    <lineage>
        <taxon>Eukaryota</taxon>
        <taxon>Metamonada</taxon>
        <taxon>Parabasalia</taxon>
        <taxon>Tritrichomonadida</taxon>
        <taxon>Tritrichomonadidae</taxon>
        <taxon>Tritrichomonas</taxon>
    </lineage>
</organism>
<accession>A0ABR2H587</accession>
<keyword evidence="1" id="KW-0812">Transmembrane</keyword>
<keyword evidence="1" id="KW-0472">Membrane</keyword>
<evidence type="ECO:0000313" key="2">
    <source>
        <dbReference type="EMBL" id="KAK8840996.1"/>
    </source>
</evidence>
<reference evidence="2 3" key="1">
    <citation type="submission" date="2024-04" db="EMBL/GenBank/DDBJ databases">
        <title>Tritrichomonas musculus Genome.</title>
        <authorList>
            <person name="Alves-Ferreira E."/>
            <person name="Grigg M."/>
            <person name="Lorenzi H."/>
            <person name="Galac M."/>
        </authorList>
    </citation>
    <scope>NUCLEOTIDE SEQUENCE [LARGE SCALE GENOMIC DNA]</scope>
    <source>
        <strain evidence="2 3">EAF2021</strain>
    </source>
</reference>